<evidence type="ECO:0000313" key="2">
    <source>
        <dbReference type="EMBL" id="QJA62778.1"/>
    </source>
</evidence>
<organism evidence="2">
    <name type="scientific">viral metagenome</name>
    <dbReference type="NCBI Taxonomy" id="1070528"/>
    <lineage>
        <taxon>unclassified sequences</taxon>
        <taxon>metagenomes</taxon>
        <taxon>organismal metagenomes</taxon>
    </lineage>
</organism>
<feature type="region of interest" description="Disordered" evidence="1">
    <location>
        <begin position="118"/>
        <end position="150"/>
    </location>
</feature>
<protein>
    <submittedName>
        <fullName evidence="2">Uncharacterized protein</fullName>
    </submittedName>
</protein>
<sequence>MNQEDRLKQGFPVEYIREKNDTKSADPVKFVPNMGSITFTPHRDFGNRAVVFFPDRESVRVFLAANNPPGRHPFREPADIMSRIEEARIQHKIDVAIAALLNGPLEQRLATLEQEVTNLRAARRPGRPRREQPTKEEASEEETKNDESST</sequence>
<feature type="compositionally biased region" description="Basic and acidic residues" evidence="1">
    <location>
        <begin position="128"/>
        <end position="150"/>
    </location>
</feature>
<dbReference type="EMBL" id="MT141481">
    <property type="protein sequence ID" value="QJA62778.1"/>
    <property type="molecule type" value="Genomic_DNA"/>
</dbReference>
<evidence type="ECO:0000256" key="1">
    <source>
        <dbReference type="SAM" id="MobiDB-lite"/>
    </source>
</evidence>
<dbReference type="AlphaFoldDB" id="A0A6M3IZM4"/>
<proteinExistence type="predicted"/>
<gene>
    <name evidence="2" type="ORF">MM415B00727_0006</name>
</gene>
<accession>A0A6M3IZM4</accession>
<reference evidence="2" key="1">
    <citation type="submission" date="2020-03" db="EMBL/GenBank/DDBJ databases">
        <title>The deep terrestrial virosphere.</title>
        <authorList>
            <person name="Holmfeldt K."/>
            <person name="Nilsson E."/>
            <person name="Simone D."/>
            <person name="Lopez-Fernandez M."/>
            <person name="Wu X."/>
            <person name="de Brujin I."/>
            <person name="Lundin D."/>
            <person name="Andersson A."/>
            <person name="Bertilsson S."/>
            <person name="Dopson M."/>
        </authorList>
    </citation>
    <scope>NUCLEOTIDE SEQUENCE</scope>
    <source>
        <strain evidence="2">MM415B00727</strain>
    </source>
</reference>
<name>A0A6M3IZM4_9ZZZZ</name>